<dbReference type="CDD" id="cd05236">
    <property type="entry name" value="FAR-N_SDR_e"/>
    <property type="match status" value="1"/>
</dbReference>
<dbReference type="Proteomes" id="UP000818029">
    <property type="component" value="Chromosome D09"/>
</dbReference>
<keyword evidence="7" id="KW-1185">Reference proteome</keyword>
<protein>
    <recommendedName>
        <fullName evidence="4">Fatty acyl-CoA reductase</fullName>
        <ecNumber evidence="4">1.2.1.84</ecNumber>
    </recommendedName>
</protein>
<dbReference type="OrthoDB" id="429813at2759"/>
<dbReference type="Pfam" id="PF03015">
    <property type="entry name" value="Sterile"/>
    <property type="match status" value="1"/>
</dbReference>
<accession>A0A1U8I4J7</accession>
<evidence type="ECO:0000256" key="2">
    <source>
        <dbReference type="ARBA" id="ARBA00022516"/>
    </source>
</evidence>
<dbReference type="GO" id="GO:0080019">
    <property type="term" value="F:alcohol-forming very long-chain fatty acyl-CoA reductase activity"/>
    <property type="evidence" value="ECO:0000318"/>
    <property type="project" value="GO_Central"/>
</dbReference>
<dbReference type="PANTHER" id="PTHR11011">
    <property type="entry name" value="MALE STERILITY PROTEIN 2-RELATED"/>
    <property type="match status" value="1"/>
</dbReference>
<dbReference type="InterPro" id="IPR013120">
    <property type="entry name" value="FAR_NAD-bd"/>
</dbReference>
<dbReference type="PaxDb" id="3635-A0A1U8I4J7"/>
<dbReference type="Gene3D" id="3.40.50.720">
    <property type="entry name" value="NAD(P)-binding Rossmann-like Domain"/>
    <property type="match status" value="1"/>
</dbReference>
<dbReference type="STRING" id="3635.A0A1U8I4J7"/>
<dbReference type="KEGG" id="ghi:107892577"/>
<evidence type="ECO:0000256" key="3">
    <source>
        <dbReference type="ARBA" id="ARBA00023098"/>
    </source>
</evidence>
<gene>
    <name evidence="8" type="primary">LOC107892577</name>
</gene>
<reference evidence="7" key="1">
    <citation type="journal article" date="2020" name="Nat. Genet.">
        <title>Genomic diversifications of five Gossypium allopolyploid species and their impact on cotton improvement.</title>
        <authorList>
            <person name="Chen Z.J."/>
            <person name="Sreedasyam A."/>
            <person name="Ando A."/>
            <person name="Song Q."/>
            <person name="De Santiago L.M."/>
            <person name="Hulse-Kemp A.M."/>
            <person name="Ding M."/>
            <person name="Ye W."/>
            <person name="Kirkbride R.C."/>
            <person name="Jenkins J."/>
            <person name="Plott C."/>
            <person name="Lovell J."/>
            <person name="Lin Y.M."/>
            <person name="Vaughn R."/>
            <person name="Liu B."/>
            <person name="Simpson S."/>
            <person name="Scheffler B.E."/>
            <person name="Wen L."/>
            <person name="Saski C.A."/>
            <person name="Grover C.E."/>
            <person name="Hu G."/>
            <person name="Conover J.L."/>
            <person name="Carlson J.W."/>
            <person name="Shu S."/>
            <person name="Boston L.B."/>
            <person name="Williams M."/>
            <person name="Peterson D.G."/>
            <person name="McGee K."/>
            <person name="Jones D.C."/>
            <person name="Wendel J.F."/>
            <person name="Stelly D.M."/>
            <person name="Grimwood J."/>
            <person name="Schmutz J."/>
        </authorList>
    </citation>
    <scope>NUCLEOTIDE SEQUENCE [LARGE SCALE GENOMIC DNA]</scope>
    <source>
        <strain evidence="7">cv. TM-1</strain>
    </source>
</reference>
<dbReference type="GeneID" id="107892577"/>
<feature type="domain" description="Fatty acyl-CoA reductase C-terminal" evidence="5">
    <location>
        <begin position="384"/>
        <end position="482"/>
    </location>
</feature>
<evidence type="ECO:0000256" key="4">
    <source>
        <dbReference type="RuleBase" id="RU363097"/>
    </source>
</evidence>
<evidence type="ECO:0000256" key="1">
    <source>
        <dbReference type="ARBA" id="ARBA00005928"/>
    </source>
</evidence>
<dbReference type="GO" id="GO:0035336">
    <property type="term" value="P:long-chain fatty-acyl-CoA metabolic process"/>
    <property type="evidence" value="ECO:0000318"/>
    <property type="project" value="GO_Central"/>
</dbReference>
<dbReference type="InterPro" id="IPR033640">
    <property type="entry name" value="FAR_C"/>
</dbReference>
<proteinExistence type="inferred from homology"/>
<evidence type="ECO:0000259" key="6">
    <source>
        <dbReference type="Pfam" id="PF07993"/>
    </source>
</evidence>
<dbReference type="SUPFAM" id="SSF51735">
    <property type="entry name" value="NAD(P)-binding Rossmann-fold domains"/>
    <property type="match status" value="1"/>
</dbReference>
<dbReference type="GO" id="GO:0010345">
    <property type="term" value="P:suberin biosynthetic process"/>
    <property type="evidence" value="ECO:0000318"/>
    <property type="project" value="GO_Central"/>
</dbReference>
<keyword evidence="3 4" id="KW-0443">Lipid metabolism</keyword>
<dbReference type="GO" id="GO:0102965">
    <property type="term" value="F:alcohol-forming long-chain fatty acyl-CoA reductase activity"/>
    <property type="evidence" value="ECO:0007669"/>
    <property type="project" value="UniProtKB-EC"/>
</dbReference>
<dbReference type="CDD" id="cd09071">
    <property type="entry name" value="FAR_C"/>
    <property type="match status" value="1"/>
</dbReference>
<dbReference type="Pfam" id="PF07993">
    <property type="entry name" value="NAD_binding_4"/>
    <property type="match status" value="1"/>
</dbReference>
<evidence type="ECO:0000259" key="5">
    <source>
        <dbReference type="Pfam" id="PF03015"/>
    </source>
</evidence>
<comment type="similarity">
    <text evidence="1 4">Belongs to the fatty acyl-CoA reductase family.</text>
</comment>
<dbReference type="PANTHER" id="PTHR11011:SF109">
    <property type="entry name" value="FATTY ACYL-COA REDUCTASE 1"/>
    <property type="match status" value="1"/>
</dbReference>
<dbReference type="InterPro" id="IPR036291">
    <property type="entry name" value="NAD(P)-bd_dom_sf"/>
</dbReference>
<reference evidence="8" key="2">
    <citation type="submission" date="2025-08" db="UniProtKB">
        <authorList>
            <consortium name="RefSeq"/>
        </authorList>
    </citation>
    <scope>IDENTIFICATION</scope>
</reference>
<name>A0A1U8I4J7_GOSHI</name>
<dbReference type="FunFam" id="3.40.50.720:FF:000391">
    <property type="entry name" value="Fatty acyl-CoA reductase"/>
    <property type="match status" value="1"/>
</dbReference>
<dbReference type="RefSeq" id="XP_016673131.1">
    <property type="nucleotide sequence ID" value="XM_016817642.2"/>
</dbReference>
<feature type="domain" description="Thioester reductase (TE)" evidence="6">
    <location>
        <begin position="32"/>
        <end position="308"/>
    </location>
</feature>
<comment type="function">
    <text evidence="4">Catalyzes the reduction of fatty acyl-CoA to fatty alcohols.</text>
</comment>
<keyword evidence="4" id="KW-0560">Oxidoreductase</keyword>
<organism evidence="7 8">
    <name type="scientific">Gossypium hirsutum</name>
    <name type="common">Upland cotton</name>
    <name type="synonym">Gossypium mexicanum</name>
    <dbReference type="NCBI Taxonomy" id="3635"/>
    <lineage>
        <taxon>Eukaryota</taxon>
        <taxon>Viridiplantae</taxon>
        <taxon>Streptophyta</taxon>
        <taxon>Embryophyta</taxon>
        <taxon>Tracheophyta</taxon>
        <taxon>Spermatophyta</taxon>
        <taxon>Magnoliopsida</taxon>
        <taxon>eudicotyledons</taxon>
        <taxon>Gunneridae</taxon>
        <taxon>Pentapetalae</taxon>
        <taxon>rosids</taxon>
        <taxon>malvids</taxon>
        <taxon>Malvales</taxon>
        <taxon>Malvaceae</taxon>
        <taxon>Malvoideae</taxon>
        <taxon>Gossypium</taxon>
    </lineage>
</organism>
<comment type="catalytic activity">
    <reaction evidence="4">
        <text>a long-chain fatty acyl-CoA + 2 NADPH + 2 H(+) = a long-chain primary fatty alcohol + 2 NADP(+) + CoA</text>
        <dbReference type="Rhea" id="RHEA:52716"/>
        <dbReference type="ChEBI" id="CHEBI:15378"/>
        <dbReference type="ChEBI" id="CHEBI:57287"/>
        <dbReference type="ChEBI" id="CHEBI:57783"/>
        <dbReference type="ChEBI" id="CHEBI:58349"/>
        <dbReference type="ChEBI" id="CHEBI:77396"/>
        <dbReference type="ChEBI" id="CHEBI:83139"/>
        <dbReference type="EC" id="1.2.1.84"/>
    </reaction>
</comment>
<evidence type="ECO:0000313" key="8">
    <source>
        <dbReference type="RefSeq" id="XP_016673131.1"/>
    </source>
</evidence>
<keyword evidence="2 4" id="KW-0444">Lipid biosynthesis</keyword>
<dbReference type="AlphaFoldDB" id="A0A1U8I4J7"/>
<evidence type="ECO:0000313" key="7">
    <source>
        <dbReference type="Proteomes" id="UP000818029"/>
    </source>
</evidence>
<sequence length="483" mass="55417">MKEMIRENDECQNQDMELDNVAKFLQGKTILVTGATGFLAKVFIEKILRLQLNVNKLYLLLRTSNDKFATQRLENEITSTELFRILRDKWGSKFDALISSKVVAVEGDISSENLGLEDSKLREEMRKEIEIVVNSAATTCFNERYDVALGINTFGAFNVLNFGKKCDKIKLFLHISTAYVCGEKAGIILEKRFYMGEILKGTHSINIFEEKRTMEEQLAQLRCHGAPDKAIKSSMKEFGLKRMGLPLVIIRPTMIASTYKQAFPGWIEGVRTFDSFIVSYGKGKLTCFPANPNTIIDVIPVDMVVNAMVVAMKVHYAERHVCETIYHVSSSFRNPLTLSDLRNLFHCYFIKNPWIDANGLRVKIGQLTFFSKANRYLLLMQMKYVLPLKVLYLANILCCQRFKKIYKNLNRKINFAIQLAKLYEPYTFFLGSFNDGNLVELQRVAEEQGIDLVEFNFDSESIEWEAYMMNIHIPGLLKYGIKS</sequence>
<dbReference type="InterPro" id="IPR026055">
    <property type="entry name" value="FAR"/>
</dbReference>
<keyword evidence="4" id="KW-0521">NADP</keyword>
<dbReference type="EC" id="1.2.1.84" evidence="4"/>